<evidence type="ECO:0000313" key="4">
    <source>
        <dbReference type="EMBL" id="MFC0674894.1"/>
    </source>
</evidence>
<evidence type="ECO:0000256" key="1">
    <source>
        <dbReference type="ARBA" id="ARBA00010088"/>
    </source>
</evidence>
<dbReference type="Proteomes" id="UP001589793">
    <property type="component" value="Unassembled WGS sequence"/>
</dbReference>
<name>A0ABV6RD46_9MICO</name>
<accession>A0ABV6RD46</accession>
<evidence type="ECO:0000256" key="2">
    <source>
        <dbReference type="ARBA" id="ARBA00022801"/>
    </source>
</evidence>
<dbReference type="InterPro" id="IPR000073">
    <property type="entry name" value="AB_hydrolase_1"/>
</dbReference>
<dbReference type="PRINTS" id="PR00793">
    <property type="entry name" value="PROAMNOPTASE"/>
</dbReference>
<dbReference type="Pfam" id="PF00561">
    <property type="entry name" value="Abhydrolase_1"/>
    <property type="match status" value="1"/>
</dbReference>
<dbReference type="InterPro" id="IPR029058">
    <property type="entry name" value="AB_hydrolase_fold"/>
</dbReference>
<dbReference type="GO" id="GO:0016787">
    <property type="term" value="F:hydrolase activity"/>
    <property type="evidence" value="ECO:0007669"/>
    <property type="project" value="UniProtKB-KW"/>
</dbReference>
<dbReference type="InterPro" id="IPR002410">
    <property type="entry name" value="Peptidase_S33"/>
</dbReference>
<evidence type="ECO:0000259" key="3">
    <source>
        <dbReference type="Pfam" id="PF00561"/>
    </source>
</evidence>
<protein>
    <submittedName>
        <fullName evidence="4">Alpha/beta fold hydrolase</fullName>
    </submittedName>
</protein>
<keyword evidence="2 4" id="KW-0378">Hydrolase</keyword>
<proteinExistence type="inferred from homology"/>
<dbReference type="PANTHER" id="PTHR43248">
    <property type="entry name" value="2-SUCCINYL-6-HYDROXY-2,4-CYCLOHEXADIENE-1-CARBOXYLATE SYNTHASE"/>
    <property type="match status" value="1"/>
</dbReference>
<feature type="domain" description="AB hydrolase-1" evidence="3">
    <location>
        <begin position="52"/>
        <end position="176"/>
    </location>
</feature>
<dbReference type="SUPFAM" id="SSF53474">
    <property type="entry name" value="alpha/beta-Hydrolases"/>
    <property type="match status" value="1"/>
</dbReference>
<evidence type="ECO:0000313" key="5">
    <source>
        <dbReference type="Proteomes" id="UP001589793"/>
    </source>
</evidence>
<comment type="caution">
    <text evidence="4">The sequence shown here is derived from an EMBL/GenBank/DDBJ whole genome shotgun (WGS) entry which is preliminary data.</text>
</comment>
<dbReference type="InterPro" id="IPR051601">
    <property type="entry name" value="Serine_prot/Carboxylest_S33"/>
</dbReference>
<dbReference type="EMBL" id="JBHLSV010000016">
    <property type="protein sequence ID" value="MFC0674894.1"/>
    <property type="molecule type" value="Genomic_DNA"/>
</dbReference>
<organism evidence="4 5">
    <name type="scientific">Brachybacterium hainanense</name>
    <dbReference type="NCBI Taxonomy" id="1541174"/>
    <lineage>
        <taxon>Bacteria</taxon>
        <taxon>Bacillati</taxon>
        <taxon>Actinomycetota</taxon>
        <taxon>Actinomycetes</taxon>
        <taxon>Micrococcales</taxon>
        <taxon>Dermabacteraceae</taxon>
        <taxon>Brachybacterium</taxon>
    </lineage>
</organism>
<comment type="similarity">
    <text evidence="1">Belongs to the peptidase S33 family.</text>
</comment>
<dbReference type="PANTHER" id="PTHR43248:SF2">
    <property type="entry name" value="PROLYL AMINOPEPTIDASE"/>
    <property type="match status" value="1"/>
</dbReference>
<dbReference type="RefSeq" id="WP_376981408.1">
    <property type="nucleotide sequence ID" value="NZ_JBHLSV010000016.1"/>
</dbReference>
<gene>
    <name evidence="4" type="ORF">ACFFF6_13080</name>
</gene>
<sequence>MPPETASWTLPGLVLTDLTLEVPLDHDRPEGPRLSVFARVAAAEGGADRPYLVYLQGGPGFEAPRPALESPSPSWLPRALEDFQVVLLDQRGTGRSTPVGLDVVLPAGAIPGAATLREAAPEDQAAYLAHFRADAIVRDAEAVRAALGARSWSLLGQSFGGFTTLRYLSEHADRLDLTLFTGGLPVIGPRLDEVYTTTWEGMVRRSEEFYARFDGDRDRMRRLADLARAGELVLQDGQAVSPDRLRTVGHLLGASGGAERLHYLLELDPVSPAFRQALADALPFGGANPIYTVLHESCWADGQATRWAADRTMPEQVRADPTLLAGEHVHRSLLDEDPQLAPWKEVADILAEHEWPALYDSEALRAAQVPGAAAVYFADAYVPAQYSLETAALLPKLRPWVTSEYEHNGLRASGDGVFTHLLDLARGRRTA</sequence>
<dbReference type="Gene3D" id="3.40.50.1820">
    <property type="entry name" value="alpha/beta hydrolase"/>
    <property type="match status" value="1"/>
</dbReference>
<keyword evidence="5" id="KW-1185">Reference proteome</keyword>
<reference evidence="4 5" key="1">
    <citation type="submission" date="2024-09" db="EMBL/GenBank/DDBJ databases">
        <authorList>
            <person name="Sun Q."/>
            <person name="Mori K."/>
        </authorList>
    </citation>
    <scope>NUCLEOTIDE SEQUENCE [LARGE SCALE GENOMIC DNA]</scope>
    <source>
        <strain evidence="4 5">CICC 10874</strain>
    </source>
</reference>